<dbReference type="PANTHER" id="PTHR47746:SF74">
    <property type="entry name" value="RNA-DIRECTED DNA POLYMERASE (REVERSE TRANSCRIPTASE)-RELATED FAMILY PROTEIN-RELATED"/>
    <property type="match status" value="1"/>
</dbReference>
<evidence type="ECO:0000259" key="1">
    <source>
        <dbReference type="Pfam" id="PF13966"/>
    </source>
</evidence>
<dbReference type="EMBL" id="CP133623">
    <property type="protein sequence ID" value="WMV59396.1"/>
    <property type="molecule type" value="Genomic_DNA"/>
</dbReference>
<dbReference type="Proteomes" id="UP001234989">
    <property type="component" value="Chromosome 12"/>
</dbReference>
<keyword evidence="3" id="KW-1185">Reference proteome</keyword>
<evidence type="ECO:0000313" key="2">
    <source>
        <dbReference type="EMBL" id="WMV59396.1"/>
    </source>
</evidence>
<sequence>MGPEVEKTCSVCQMQKESREHLFVHCTYVRRLWDRILRWMNYPKYSAATWEQHIQWTISNAKEKSKKAQMFKMMYAEITYGIWNERNQRIFKKRKQPWETIAKEIIYVSCSPGPDIRPRAPSRSVVLMMGRGGTRRVEAVNLPSQPLRPSLLSEDHEDLHGLVDSDPQLVVTKSRPRPTSRSVVPFTVRKGGRAKGEKEGTNPNLAKFPPVLAPKSKDFSMEFVTRFRFLASRSRLDRFMISSLAESVVSPHSPRTIVMSIFSVFSVL</sequence>
<gene>
    <name evidence="2" type="ORF">MTR67_052781</name>
</gene>
<organism evidence="2 3">
    <name type="scientific">Solanum verrucosum</name>
    <dbReference type="NCBI Taxonomy" id="315347"/>
    <lineage>
        <taxon>Eukaryota</taxon>
        <taxon>Viridiplantae</taxon>
        <taxon>Streptophyta</taxon>
        <taxon>Embryophyta</taxon>
        <taxon>Tracheophyta</taxon>
        <taxon>Spermatophyta</taxon>
        <taxon>Magnoliopsida</taxon>
        <taxon>eudicotyledons</taxon>
        <taxon>Gunneridae</taxon>
        <taxon>Pentapetalae</taxon>
        <taxon>asterids</taxon>
        <taxon>lamiids</taxon>
        <taxon>Solanales</taxon>
        <taxon>Solanaceae</taxon>
        <taxon>Solanoideae</taxon>
        <taxon>Solaneae</taxon>
        <taxon>Solanum</taxon>
    </lineage>
</organism>
<name>A0AAF0V9U1_SOLVR</name>
<feature type="domain" description="Reverse transcriptase zinc-binding" evidence="1">
    <location>
        <begin position="2"/>
        <end position="33"/>
    </location>
</feature>
<dbReference type="Pfam" id="PF13966">
    <property type="entry name" value="zf-RVT"/>
    <property type="match status" value="1"/>
</dbReference>
<protein>
    <recommendedName>
        <fullName evidence="1">Reverse transcriptase zinc-binding domain-containing protein</fullName>
    </recommendedName>
</protein>
<dbReference type="InterPro" id="IPR026960">
    <property type="entry name" value="RVT-Znf"/>
</dbReference>
<dbReference type="AlphaFoldDB" id="A0AAF0V9U1"/>
<evidence type="ECO:0000313" key="3">
    <source>
        <dbReference type="Proteomes" id="UP001234989"/>
    </source>
</evidence>
<dbReference type="PANTHER" id="PTHR47746">
    <property type="entry name" value="ZF-RVT DOMAIN-CONTAINING PROTEIN"/>
    <property type="match status" value="1"/>
</dbReference>
<accession>A0AAF0V9U1</accession>
<reference evidence="2" key="1">
    <citation type="submission" date="2023-08" db="EMBL/GenBank/DDBJ databases">
        <title>A de novo genome assembly of Solanum verrucosum Schlechtendal, a Mexican diploid species geographically isolated from the other diploid A-genome species in potato relatives.</title>
        <authorList>
            <person name="Hosaka K."/>
        </authorList>
    </citation>
    <scope>NUCLEOTIDE SEQUENCE</scope>
    <source>
        <tissue evidence="2">Young leaves</tissue>
    </source>
</reference>
<proteinExistence type="predicted"/>